<protein>
    <submittedName>
        <fullName evidence="2">BACK domain-containing protein</fullName>
    </submittedName>
</protein>
<evidence type="ECO:0000259" key="1">
    <source>
        <dbReference type="Pfam" id="PF00651"/>
    </source>
</evidence>
<feature type="domain" description="BTB" evidence="1">
    <location>
        <begin position="24"/>
        <end position="64"/>
    </location>
</feature>
<sequence>MELAVKSTYSEQPNGHMECAPFARLQRLGKFSDVKIKTKDGHEVAAHRVVLASRFPHLEQAVTNCVGGRLRWRRYDRHCGGSGGVRVHRQHRNLHGQRCAAFPAGE</sequence>
<dbReference type="Gene3D" id="3.30.710.10">
    <property type="entry name" value="Potassium Channel Kv1.1, Chain A"/>
    <property type="match status" value="1"/>
</dbReference>
<dbReference type="InterPro" id="IPR000210">
    <property type="entry name" value="BTB/POZ_dom"/>
</dbReference>
<dbReference type="AlphaFoldDB" id="A0A5K3FZN8"/>
<reference evidence="2" key="1">
    <citation type="submission" date="2019-11" db="UniProtKB">
        <authorList>
            <consortium name="WormBaseParasite"/>
        </authorList>
    </citation>
    <scope>IDENTIFICATION</scope>
</reference>
<proteinExistence type="predicted"/>
<dbReference type="Pfam" id="PF00651">
    <property type="entry name" value="BTB"/>
    <property type="match status" value="1"/>
</dbReference>
<name>A0A5K3FZN8_MESCO</name>
<dbReference type="InterPro" id="IPR011333">
    <property type="entry name" value="SKP1/BTB/POZ_sf"/>
</dbReference>
<dbReference type="WBParaSite" id="MCU_013228-RB">
    <property type="protein sequence ID" value="MCU_013228-RB"/>
    <property type="gene ID" value="MCU_013228"/>
</dbReference>
<organism evidence="2">
    <name type="scientific">Mesocestoides corti</name>
    <name type="common">Flatworm</name>
    <dbReference type="NCBI Taxonomy" id="53468"/>
    <lineage>
        <taxon>Eukaryota</taxon>
        <taxon>Metazoa</taxon>
        <taxon>Spiralia</taxon>
        <taxon>Lophotrochozoa</taxon>
        <taxon>Platyhelminthes</taxon>
        <taxon>Cestoda</taxon>
        <taxon>Eucestoda</taxon>
        <taxon>Cyclophyllidea</taxon>
        <taxon>Mesocestoididae</taxon>
        <taxon>Mesocestoides</taxon>
    </lineage>
</organism>
<accession>A0A5K3FZN8</accession>
<evidence type="ECO:0000313" key="2">
    <source>
        <dbReference type="WBParaSite" id="MCU_013228-RB"/>
    </source>
</evidence>